<name>A0AAV7EZU2_ARIFI</name>
<organism evidence="1 2">
    <name type="scientific">Aristolochia fimbriata</name>
    <name type="common">White veined hardy Dutchman's pipe vine</name>
    <dbReference type="NCBI Taxonomy" id="158543"/>
    <lineage>
        <taxon>Eukaryota</taxon>
        <taxon>Viridiplantae</taxon>
        <taxon>Streptophyta</taxon>
        <taxon>Embryophyta</taxon>
        <taxon>Tracheophyta</taxon>
        <taxon>Spermatophyta</taxon>
        <taxon>Magnoliopsida</taxon>
        <taxon>Magnoliidae</taxon>
        <taxon>Piperales</taxon>
        <taxon>Aristolochiaceae</taxon>
        <taxon>Aristolochia</taxon>
    </lineage>
</organism>
<sequence>MVVPEEFTWHTRQSFFEDFEEAGRYTGGSSHISLPHRELAWRRRRESLVLLDASPLCRWNVRRTNATNPGGNLVLYRRVGPPVSYQVTPPEDVEHVTRISRKGRAGEDWALYHHDYIARWEARA</sequence>
<gene>
    <name evidence="1" type="ORF">H6P81_006066</name>
</gene>
<dbReference type="AlphaFoldDB" id="A0AAV7EZU2"/>
<reference evidence="1 2" key="1">
    <citation type="submission" date="2021-07" db="EMBL/GenBank/DDBJ databases">
        <title>The Aristolochia fimbriata genome: insights into angiosperm evolution, floral development and chemical biosynthesis.</title>
        <authorList>
            <person name="Jiao Y."/>
        </authorList>
    </citation>
    <scope>NUCLEOTIDE SEQUENCE [LARGE SCALE GENOMIC DNA]</scope>
    <source>
        <strain evidence="1">IBCAS-2021</strain>
        <tissue evidence="1">Leaf</tissue>
    </source>
</reference>
<protein>
    <submittedName>
        <fullName evidence="1">Uncharacterized protein</fullName>
    </submittedName>
</protein>
<comment type="caution">
    <text evidence="1">The sequence shown here is derived from an EMBL/GenBank/DDBJ whole genome shotgun (WGS) entry which is preliminary data.</text>
</comment>
<evidence type="ECO:0000313" key="2">
    <source>
        <dbReference type="Proteomes" id="UP000825729"/>
    </source>
</evidence>
<proteinExistence type="predicted"/>
<keyword evidence="2" id="KW-1185">Reference proteome</keyword>
<accession>A0AAV7EZU2</accession>
<evidence type="ECO:0000313" key="1">
    <source>
        <dbReference type="EMBL" id="KAG9453162.1"/>
    </source>
</evidence>
<dbReference type="Proteomes" id="UP000825729">
    <property type="component" value="Unassembled WGS sequence"/>
</dbReference>
<dbReference type="EMBL" id="JAINDJ010000003">
    <property type="protein sequence ID" value="KAG9453162.1"/>
    <property type="molecule type" value="Genomic_DNA"/>
</dbReference>